<keyword evidence="2" id="KW-1185">Reference proteome</keyword>
<dbReference type="RefSeq" id="WP_013489854.1">
    <property type="nucleotide sequence ID" value="NC_014829.1"/>
</dbReference>
<reference evidence="1 2" key="1">
    <citation type="submission" date="2010-12" db="EMBL/GenBank/DDBJ databases">
        <title>Complete sequence of Bacillus cellulosilyticus DSM 2522.</title>
        <authorList>
            <consortium name="US DOE Joint Genome Institute"/>
            <person name="Lucas S."/>
            <person name="Copeland A."/>
            <person name="Lapidus A."/>
            <person name="Cheng J.-F."/>
            <person name="Bruce D."/>
            <person name="Goodwin L."/>
            <person name="Pitluck S."/>
            <person name="Chertkov O."/>
            <person name="Detter J.C."/>
            <person name="Han C."/>
            <person name="Tapia R."/>
            <person name="Land M."/>
            <person name="Hauser L."/>
            <person name="Jeffries C."/>
            <person name="Kyrpides N."/>
            <person name="Ivanova N."/>
            <person name="Mikhailova N."/>
            <person name="Brumm P."/>
            <person name="Mead D."/>
            <person name="Woyke T."/>
        </authorList>
    </citation>
    <scope>NUCLEOTIDE SEQUENCE [LARGE SCALE GENOMIC DNA]</scope>
    <source>
        <strain evidence="2">ATCC 21833 / DSM 2522 / FERM P-1141 / JCM 9156 / N-4</strain>
    </source>
</reference>
<organism evidence="1 2">
    <name type="scientific">Evansella cellulosilytica (strain ATCC 21833 / DSM 2522 / FERM P-1141 / JCM 9156 / N-4)</name>
    <name type="common">Bacillus cellulosilyticus</name>
    <dbReference type="NCBI Taxonomy" id="649639"/>
    <lineage>
        <taxon>Bacteria</taxon>
        <taxon>Bacillati</taxon>
        <taxon>Bacillota</taxon>
        <taxon>Bacilli</taxon>
        <taxon>Bacillales</taxon>
        <taxon>Bacillaceae</taxon>
        <taxon>Evansella</taxon>
    </lineage>
</organism>
<name>E6U177_EVAC2</name>
<sequence>MDKDLSSVLVDFQEVKADKQSRLIHAFIELYSALFSYIEQEANIREKVRAKALFSKQTEITFESITKNKSVAPHFEHWFAFDYITIIGSRIFDLYLREQKHTLTKEMLEISSFMLLMYLHPVKLISKNDKSLQYIDIFQGNKIDAETFLFELRAEEGDIIFLRCLQVGFQKMIIGPSFIIDKQWKEVVMNELMTINDLEEGAIRKYLKENGMKYYKYRKRAKL</sequence>
<evidence type="ECO:0000313" key="1">
    <source>
        <dbReference type="EMBL" id="ADU31523.1"/>
    </source>
</evidence>
<dbReference type="EMBL" id="CP002394">
    <property type="protein sequence ID" value="ADU31523.1"/>
    <property type="molecule type" value="Genomic_DNA"/>
</dbReference>
<dbReference type="OrthoDB" id="2989520at2"/>
<protein>
    <submittedName>
        <fullName evidence="1">Uncharacterized protein</fullName>
    </submittedName>
</protein>
<proteinExistence type="predicted"/>
<dbReference type="AlphaFoldDB" id="E6U177"/>
<dbReference type="HOGENOM" id="CLU_1259345_0_0_9"/>
<dbReference type="eggNOG" id="ENOG502ZKYB">
    <property type="taxonomic scope" value="Bacteria"/>
</dbReference>
<accession>E6U177</accession>
<dbReference type="STRING" id="649639.Bcell_3281"/>
<dbReference type="KEGG" id="bco:Bcell_3281"/>
<evidence type="ECO:0000313" key="2">
    <source>
        <dbReference type="Proteomes" id="UP000001401"/>
    </source>
</evidence>
<gene>
    <name evidence="1" type="ordered locus">Bcell_3281</name>
</gene>
<dbReference type="Proteomes" id="UP000001401">
    <property type="component" value="Chromosome"/>
</dbReference>